<evidence type="ECO:0000313" key="1">
    <source>
        <dbReference type="EMBL" id="KAK1861132.1"/>
    </source>
</evidence>
<reference evidence="1" key="1">
    <citation type="submission" date="2019-11" db="EMBL/GenBank/DDBJ databases">
        <title>Nori genome reveals adaptations in red seaweeds to the harsh intertidal environment.</title>
        <authorList>
            <person name="Wang D."/>
            <person name="Mao Y."/>
        </authorList>
    </citation>
    <scope>NUCLEOTIDE SEQUENCE</scope>
    <source>
        <tissue evidence="1">Gametophyte</tissue>
    </source>
</reference>
<name>A0ACC3BUD6_PYRYE</name>
<evidence type="ECO:0000313" key="2">
    <source>
        <dbReference type="Proteomes" id="UP000798662"/>
    </source>
</evidence>
<gene>
    <name evidence="1" type="ORF">I4F81_003716</name>
</gene>
<dbReference type="EMBL" id="CM020618">
    <property type="protein sequence ID" value="KAK1861132.1"/>
    <property type="molecule type" value="Genomic_DNA"/>
</dbReference>
<accession>A0ACC3BUD6</accession>
<protein>
    <submittedName>
        <fullName evidence="1">Uncharacterized protein</fullName>
    </submittedName>
</protein>
<sequence length="223" mass="24246">MPAAARAPLPCGPLCPVLHRQRRAVRVAALVKDPCRCGTTVDAAAAGPVPPPPRPRPPSEGPPPRAVPPRVEQQRPWHRRRWRRGRRPPARGSIPPRRLCCLTSPSRTGRCLPTGASTSWGVEDGLTSLHVAIQNGHMGVGAALQVPTPPRPQMAGRVHPRPWDRIKRPRSDRAGLRSRCAGYGGGCTLLWPETAEAARPSGRRERRRPLEERRAAAARAGVP</sequence>
<dbReference type="Proteomes" id="UP000798662">
    <property type="component" value="Chromosome 1"/>
</dbReference>
<keyword evidence="2" id="KW-1185">Reference proteome</keyword>
<comment type="caution">
    <text evidence="1">The sequence shown here is derived from an EMBL/GenBank/DDBJ whole genome shotgun (WGS) entry which is preliminary data.</text>
</comment>
<organism evidence="1 2">
    <name type="scientific">Pyropia yezoensis</name>
    <name type="common">Susabi-nori</name>
    <name type="synonym">Porphyra yezoensis</name>
    <dbReference type="NCBI Taxonomy" id="2788"/>
    <lineage>
        <taxon>Eukaryota</taxon>
        <taxon>Rhodophyta</taxon>
        <taxon>Bangiophyceae</taxon>
        <taxon>Bangiales</taxon>
        <taxon>Bangiaceae</taxon>
        <taxon>Pyropia</taxon>
    </lineage>
</organism>
<proteinExistence type="predicted"/>